<comment type="caution">
    <text evidence="2">The sequence shown here is derived from an EMBL/GenBank/DDBJ whole genome shotgun (WGS) entry which is preliminary data.</text>
</comment>
<dbReference type="Gene3D" id="2.60.40.10">
    <property type="entry name" value="Immunoglobulins"/>
    <property type="match status" value="1"/>
</dbReference>
<organism evidence="2 3">
    <name type="scientific">Araneus ventricosus</name>
    <name type="common">Orbweaver spider</name>
    <name type="synonym">Epeira ventricosa</name>
    <dbReference type="NCBI Taxonomy" id="182803"/>
    <lineage>
        <taxon>Eukaryota</taxon>
        <taxon>Metazoa</taxon>
        <taxon>Ecdysozoa</taxon>
        <taxon>Arthropoda</taxon>
        <taxon>Chelicerata</taxon>
        <taxon>Arachnida</taxon>
        <taxon>Araneae</taxon>
        <taxon>Araneomorphae</taxon>
        <taxon>Entelegynae</taxon>
        <taxon>Araneoidea</taxon>
        <taxon>Araneidae</taxon>
        <taxon>Araneus</taxon>
    </lineage>
</organism>
<keyword evidence="3" id="KW-1185">Reference proteome</keyword>
<evidence type="ECO:0000313" key="2">
    <source>
        <dbReference type="EMBL" id="GBM13759.1"/>
    </source>
</evidence>
<protein>
    <recommendedName>
        <fullName evidence="1">Ig-like domain-containing protein</fullName>
    </recommendedName>
</protein>
<dbReference type="AlphaFoldDB" id="A0A4Y2DBY1"/>
<dbReference type="SUPFAM" id="SSF48726">
    <property type="entry name" value="Immunoglobulin"/>
    <property type="match status" value="1"/>
</dbReference>
<evidence type="ECO:0000313" key="3">
    <source>
        <dbReference type="Proteomes" id="UP000499080"/>
    </source>
</evidence>
<dbReference type="OrthoDB" id="6431884at2759"/>
<dbReference type="InterPro" id="IPR036179">
    <property type="entry name" value="Ig-like_dom_sf"/>
</dbReference>
<dbReference type="InterPro" id="IPR013783">
    <property type="entry name" value="Ig-like_fold"/>
</dbReference>
<reference evidence="2 3" key="1">
    <citation type="journal article" date="2019" name="Sci. Rep.">
        <title>Orb-weaving spider Araneus ventricosus genome elucidates the spidroin gene catalogue.</title>
        <authorList>
            <person name="Kono N."/>
            <person name="Nakamura H."/>
            <person name="Ohtoshi R."/>
            <person name="Moran D.A.P."/>
            <person name="Shinohara A."/>
            <person name="Yoshida Y."/>
            <person name="Fujiwara M."/>
            <person name="Mori M."/>
            <person name="Tomita M."/>
            <person name="Arakawa K."/>
        </authorList>
    </citation>
    <scope>NUCLEOTIDE SEQUENCE [LARGE SCALE GENOMIC DNA]</scope>
</reference>
<dbReference type="Proteomes" id="UP000499080">
    <property type="component" value="Unassembled WGS sequence"/>
</dbReference>
<gene>
    <name evidence="2" type="ORF">AVEN_90021_1</name>
</gene>
<proteinExistence type="predicted"/>
<evidence type="ECO:0000259" key="1">
    <source>
        <dbReference type="PROSITE" id="PS50835"/>
    </source>
</evidence>
<dbReference type="PROSITE" id="PS50835">
    <property type="entry name" value="IG_LIKE"/>
    <property type="match status" value="1"/>
</dbReference>
<feature type="domain" description="Ig-like" evidence="1">
    <location>
        <begin position="17"/>
        <end position="86"/>
    </location>
</feature>
<dbReference type="Pfam" id="PF13927">
    <property type="entry name" value="Ig_3"/>
    <property type="match status" value="1"/>
</dbReference>
<sequence>MLHSGDAVRYSPVCRYPDTTTTFSVVQGETVNITCDVEAEPRPNAFQWTLNNTIRGTVDLKRRHPRTFHILHYVPRYLGDYGTIMCWGKNSAGVQRVPCISHIVPEAAARGEEIAEAVSEPVGTVLCAKLPLDVYPRTLDEVTVFATRLEVLSLLIETAFSLPFANKII</sequence>
<dbReference type="PANTHER" id="PTHR23278">
    <property type="entry name" value="SIDESTEP PROTEIN"/>
    <property type="match status" value="1"/>
</dbReference>
<dbReference type="PANTHER" id="PTHR23278:SF19">
    <property type="entry name" value="OBSCURIN"/>
    <property type="match status" value="1"/>
</dbReference>
<dbReference type="InterPro" id="IPR007110">
    <property type="entry name" value="Ig-like_dom"/>
</dbReference>
<name>A0A4Y2DBY1_ARAVE</name>
<dbReference type="EMBL" id="BGPR01000333">
    <property type="protein sequence ID" value="GBM13759.1"/>
    <property type="molecule type" value="Genomic_DNA"/>
</dbReference>
<accession>A0A4Y2DBY1</accession>
<dbReference type="CDD" id="cd00096">
    <property type="entry name" value="Ig"/>
    <property type="match status" value="1"/>
</dbReference>